<evidence type="ECO:0000313" key="3">
    <source>
        <dbReference type="Proteomes" id="UP000314294"/>
    </source>
</evidence>
<feature type="region of interest" description="Disordered" evidence="1">
    <location>
        <begin position="1"/>
        <end position="47"/>
    </location>
</feature>
<sequence length="63" mass="6643">MQQYGSPASRVRPEVPTAARLPAHLPPLSLQRSIPSSSSSSSSSDPIYLTVVRVNTPALAAQL</sequence>
<protein>
    <submittedName>
        <fullName evidence="2">Uncharacterized protein</fullName>
    </submittedName>
</protein>
<dbReference type="AlphaFoldDB" id="A0A4Z2ERN7"/>
<gene>
    <name evidence="2" type="ORF">EYF80_058595</name>
</gene>
<name>A0A4Z2ERN7_9TELE</name>
<evidence type="ECO:0000313" key="2">
    <source>
        <dbReference type="EMBL" id="TNN31251.1"/>
    </source>
</evidence>
<dbReference type="Proteomes" id="UP000314294">
    <property type="component" value="Unassembled WGS sequence"/>
</dbReference>
<proteinExistence type="predicted"/>
<accession>A0A4Z2ERN7</accession>
<comment type="caution">
    <text evidence="2">The sequence shown here is derived from an EMBL/GenBank/DDBJ whole genome shotgun (WGS) entry which is preliminary data.</text>
</comment>
<keyword evidence="3" id="KW-1185">Reference proteome</keyword>
<dbReference type="EMBL" id="SRLO01003641">
    <property type="protein sequence ID" value="TNN31251.1"/>
    <property type="molecule type" value="Genomic_DNA"/>
</dbReference>
<feature type="compositionally biased region" description="Low complexity" evidence="1">
    <location>
        <begin position="26"/>
        <end position="44"/>
    </location>
</feature>
<evidence type="ECO:0000256" key="1">
    <source>
        <dbReference type="SAM" id="MobiDB-lite"/>
    </source>
</evidence>
<organism evidence="2 3">
    <name type="scientific">Liparis tanakae</name>
    <name type="common">Tanaka's snailfish</name>
    <dbReference type="NCBI Taxonomy" id="230148"/>
    <lineage>
        <taxon>Eukaryota</taxon>
        <taxon>Metazoa</taxon>
        <taxon>Chordata</taxon>
        <taxon>Craniata</taxon>
        <taxon>Vertebrata</taxon>
        <taxon>Euteleostomi</taxon>
        <taxon>Actinopterygii</taxon>
        <taxon>Neopterygii</taxon>
        <taxon>Teleostei</taxon>
        <taxon>Neoteleostei</taxon>
        <taxon>Acanthomorphata</taxon>
        <taxon>Eupercaria</taxon>
        <taxon>Perciformes</taxon>
        <taxon>Cottioidei</taxon>
        <taxon>Cottales</taxon>
        <taxon>Liparidae</taxon>
        <taxon>Liparis</taxon>
    </lineage>
</organism>
<reference evidence="2 3" key="1">
    <citation type="submission" date="2019-03" db="EMBL/GenBank/DDBJ databases">
        <title>First draft genome of Liparis tanakae, snailfish: a comprehensive survey of snailfish specific genes.</title>
        <authorList>
            <person name="Kim W."/>
            <person name="Song I."/>
            <person name="Jeong J.-H."/>
            <person name="Kim D."/>
            <person name="Kim S."/>
            <person name="Ryu S."/>
            <person name="Song J.Y."/>
            <person name="Lee S.K."/>
        </authorList>
    </citation>
    <scope>NUCLEOTIDE SEQUENCE [LARGE SCALE GENOMIC DNA]</scope>
    <source>
        <tissue evidence="2">Muscle</tissue>
    </source>
</reference>